<dbReference type="InterPro" id="IPR002401">
    <property type="entry name" value="Cyt_P450_E_grp-I"/>
</dbReference>
<dbReference type="SUPFAM" id="SSF48264">
    <property type="entry name" value="Cytochrome P450"/>
    <property type="match status" value="1"/>
</dbReference>
<evidence type="ECO:0000256" key="2">
    <source>
        <dbReference type="ARBA" id="ARBA00022723"/>
    </source>
</evidence>
<keyword evidence="6" id="KW-0472">Membrane</keyword>
<dbReference type="Pfam" id="PF00067">
    <property type="entry name" value="p450"/>
    <property type="match status" value="1"/>
</dbReference>
<keyword evidence="3 5" id="KW-0560">Oxidoreductase</keyword>
<evidence type="ECO:0000256" key="1">
    <source>
        <dbReference type="ARBA" id="ARBA00001971"/>
    </source>
</evidence>
<evidence type="ECO:0000256" key="6">
    <source>
        <dbReference type="SAM" id="Phobius"/>
    </source>
</evidence>
<evidence type="ECO:0000256" key="4">
    <source>
        <dbReference type="ARBA" id="ARBA00023004"/>
    </source>
</evidence>
<keyword evidence="6" id="KW-1133">Transmembrane helix</keyword>
<dbReference type="InterPro" id="IPR017972">
    <property type="entry name" value="Cyt_P450_CS"/>
</dbReference>
<keyword evidence="8" id="KW-1185">Reference proteome</keyword>
<keyword evidence="5" id="KW-0349">Heme</keyword>
<evidence type="ECO:0000313" key="8">
    <source>
        <dbReference type="Proteomes" id="UP001345013"/>
    </source>
</evidence>
<dbReference type="Gene3D" id="1.10.630.10">
    <property type="entry name" value="Cytochrome P450"/>
    <property type="match status" value="1"/>
</dbReference>
<keyword evidence="6" id="KW-0812">Transmembrane</keyword>
<comment type="caution">
    <text evidence="7">The sequence shown here is derived from an EMBL/GenBank/DDBJ whole genome shotgun (WGS) entry which is preliminary data.</text>
</comment>
<feature type="transmembrane region" description="Helical" evidence="6">
    <location>
        <begin position="12"/>
        <end position="31"/>
    </location>
</feature>
<dbReference type="PRINTS" id="PR00463">
    <property type="entry name" value="EP450I"/>
</dbReference>
<keyword evidence="5" id="KW-0503">Monooxygenase</keyword>
<organism evidence="7 8">
    <name type="scientific">Lithohypha guttulata</name>
    <dbReference type="NCBI Taxonomy" id="1690604"/>
    <lineage>
        <taxon>Eukaryota</taxon>
        <taxon>Fungi</taxon>
        <taxon>Dikarya</taxon>
        <taxon>Ascomycota</taxon>
        <taxon>Pezizomycotina</taxon>
        <taxon>Eurotiomycetes</taxon>
        <taxon>Chaetothyriomycetidae</taxon>
        <taxon>Chaetothyriales</taxon>
        <taxon>Trichomeriaceae</taxon>
        <taxon>Lithohypha</taxon>
    </lineage>
</organism>
<keyword evidence="2 5" id="KW-0479">Metal-binding</keyword>
<dbReference type="InterPro" id="IPR036396">
    <property type="entry name" value="Cyt_P450_sf"/>
</dbReference>
<proteinExistence type="inferred from homology"/>
<dbReference type="PROSITE" id="PS00086">
    <property type="entry name" value="CYTOCHROME_P450"/>
    <property type="match status" value="1"/>
</dbReference>
<dbReference type="InterPro" id="IPR001128">
    <property type="entry name" value="Cyt_P450"/>
</dbReference>
<dbReference type="EMBL" id="JAVRRG010000060">
    <property type="protein sequence ID" value="KAK5092328.1"/>
    <property type="molecule type" value="Genomic_DNA"/>
</dbReference>
<dbReference type="PANTHER" id="PTHR24305:SF190">
    <property type="entry name" value="P450, PUTATIVE (EUROFUNG)-RELATED"/>
    <property type="match status" value="1"/>
</dbReference>
<evidence type="ECO:0000313" key="7">
    <source>
        <dbReference type="EMBL" id="KAK5092328.1"/>
    </source>
</evidence>
<accession>A0ABR0K9E9</accession>
<sequence>MILLPSTATVLLATKVAIPVYLVYLLGYAIYHRYFHRLRHFPGPFWASITPLWYWQVVRYGKADQVHYPLHEKYGDIVRITPNLLAVCNAQAIDTIYGPKNGKVWRKGNFYDGFDPHIANARTDGFSERNDAKNAERRRLISSLYTQGSVLQYEPCVDRLIELFYQRMETFCKSQEPTDMSVWLKRYTFDVVGEIYYGRRGGFGMIRDDIDYNDWCLLMDLMPNYGASTTYFPYGLRTLYLMTQLFHSQGRKAVKGLLDVTKQAADAINDQWKVMTEGKEYPKNTMLTNMLEIVRDRGEKVSWTIADVQNEAWAVIWAGSDTTAIALSSIFYHLHKNPEKLKVLLQEIDGAFEEGRLSYPIRFSDARKLPYLHAVVMESMRVHPSLGTGLPREVPREGADICGTWVPGGVEVAMNSCSVHFDRRAFGADADHWIPERWLRDGEEVAAKMERSMLQFGHGPRICIGRHITNIEMYKLLPTILRDFKFDLLVEKWNVWEGWFHNTSNVMCKVSRRRPGEPKPELVLEHMK</sequence>
<name>A0ABR0K9E9_9EURO</name>
<dbReference type="CDD" id="cd11060">
    <property type="entry name" value="CYP57A1-like"/>
    <property type="match status" value="1"/>
</dbReference>
<reference evidence="7 8" key="1">
    <citation type="submission" date="2023-08" db="EMBL/GenBank/DDBJ databases">
        <title>Black Yeasts Isolated from many extreme environments.</title>
        <authorList>
            <person name="Coleine C."/>
            <person name="Stajich J.E."/>
            <person name="Selbmann L."/>
        </authorList>
    </citation>
    <scope>NUCLEOTIDE SEQUENCE [LARGE SCALE GENOMIC DNA]</scope>
    <source>
        <strain evidence="7 8">CCFEE 5885</strain>
    </source>
</reference>
<comment type="cofactor">
    <cofactor evidence="1">
        <name>heme</name>
        <dbReference type="ChEBI" id="CHEBI:30413"/>
    </cofactor>
</comment>
<dbReference type="PRINTS" id="PR00385">
    <property type="entry name" value="P450"/>
</dbReference>
<dbReference type="InterPro" id="IPR050121">
    <property type="entry name" value="Cytochrome_P450_monoxygenase"/>
</dbReference>
<evidence type="ECO:0000256" key="5">
    <source>
        <dbReference type="RuleBase" id="RU000461"/>
    </source>
</evidence>
<keyword evidence="4 5" id="KW-0408">Iron</keyword>
<evidence type="ECO:0008006" key="9">
    <source>
        <dbReference type="Google" id="ProtNLM"/>
    </source>
</evidence>
<dbReference type="PANTHER" id="PTHR24305">
    <property type="entry name" value="CYTOCHROME P450"/>
    <property type="match status" value="1"/>
</dbReference>
<gene>
    <name evidence="7" type="ORF">LTR24_005354</name>
</gene>
<dbReference type="Proteomes" id="UP001345013">
    <property type="component" value="Unassembled WGS sequence"/>
</dbReference>
<comment type="similarity">
    <text evidence="5">Belongs to the cytochrome P450 family.</text>
</comment>
<protein>
    <recommendedName>
        <fullName evidence="9">Cytochrome P450</fullName>
    </recommendedName>
</protein>
<evidence type="ECO:0000256" key="3">
    <source>
        <dbReference type="ARBA" id="ARBA00023002"/>
    </source>
</evidence>